<organism evidence="2 3">
    <name type="scientific">Paenibacillus agri</name>
    <dbReference type="NCBI Taxonomy" id="2744309"/>
    <lineage>
        <taxon>Bacteria</taxon>
        <taxon>Bacillati</taxon>
        <taxon>Bacillota</taxon>
        <taxon>Bacilli</taxon>
        <taxon>Bacillales</taxon>
        <taxon>Paenibacillaceae</taxon>
        <taxon>Paenibacillus</taxon>
    </lineage>
</organism>
<reference evidence="2" key="1">
    <citation type="submission" date="2020-06" db="EMBL/GenBank/DDBJ databases">
        <title>Paenibacillus sp. nov., isolated from soil.</title>
        <authorList>
            <person name="Seo Y.L."/>
        </authorList>
    </citation>
    <scope>NUCLEOTIDE SEQUENCE [LARGE SCALE GENOMIC DNA]</scope>
    <source>
        <strain evidence="2">JW14</strain>
    </source>
</reference>
<dbReference type="SUPFAM" id="SSF52540">
    <property type="entry name" value="P-loop containing nucleoside triphosphate hydrolases"/>
    <property type="match status" value="1"/>
</dbReference>
<dbReference type="RefSeq" id="WP_175372928.1">
    <property type="nucleotide sequence ID" value="NZ_JABWCS010000214.1"/>
</dbReference>
<comment type="caution">
    <text evidence="2">The sequence shown here is derived from an EMBL/GenBank/DDBJ whole genome shotgun (WGS) entry which is preliminary data.</text>
</comment>
<dbReference type="Pfam" id="PF02399">
    <property type="entry name" value="Herpes_ori_bp"/>
    <property type="match status" value="1"/>
</dbReference>
<gene>
    <name evidence="2" type="ORF">HPT30_19200</name>
</gene>
<dbReference type="Proteomes" id="UP000564806">
    <property type="component" value="Unassembled WGS sequence"/>
</dbReference>
<evidence type="ECO:0000313" key="2">
    <source>
        <dbReference type="EMBL" id="NUU62474.1"/>
    </source>
</evidence>
<protein>
    <recommendedName>
        <fullName evidence="1">Replication origin-binding protein domain-containing protein</fullName>
    </recommendedName>
</protein>
<dbReference type="Gene3D" id="3.40.50.300">
    <property type="entry name" value="P-loop containing nucleotide triphosphate hydrolases"/>
    <property type="match status" value="1"/>
</dbReference>
<dbReference type="GO" id="GO:0003688">
    <property type="term" value="F:DNA replication origin binding"/>
    <property type="evidence" value="ECO:0007669"/>
    <property type="project" value="InterPro"/>
</dbReference>
<dbReference type="InterPro" id="IPR003450">
    <property type="entry name" value="Replication_origin-bd"/>
</dbReference>
<name>A0A850ET25_9BACL</name>
<feature type="domain" description="Replication origin-binding protein" evidence="1">
    <location>
        <begin position="32"/>
        <end position="59"/>
    </location>
</feature>
<accession>A0A850ET25</accession>
<dbReference type="InterPro" id="IPR027417">
    <property type="entry name" value="P-loop_NTPase"/>
</dbReference>
<evidence type="ECO:0000259" key="1">
    <source>
        <dbReference type="Pfam" id="PF02399"/>
    </source>
</evidence>
<dbReference type="EMBL" id="JABWCS010000214">
    <property type="protein sequence ID" value="NUU62474.1"/>
    <property type="molecule type" value="Genomic_DNA"/>
</dbReference>
<dbReference type="AlphaFoldDB" id="A0A850ET25"/>
<keyword evidence="3" id="KW-1185">Reference proteome</keyword>
<dbReference type="GO" id="GO:0005524">
    <property type="term" value="F:ATP binding"/>
    <property type="evidence" value="ECO:0007669"/>
    <property type="project" value="InterPro"/>
</dbReference>
<proteinExistence type="predicted"/>
<sequence length="187" mass="21508">MSSSLLSSKINIPHSKTPIVERTTLHRSLQNSALKKVTILRAPAGYGKTTTLSHWLQQVQGKMAWISIEPGDNDPIRYWSYILHAVAKACQTNIVEVLAPLLHSQDPAALEFFVHSFIEEIYTLEDSLHIVIDDYHFIHDAFIHRLMTQLIERLPEQAHVYLTTRTTLPLPVAKWRVKQWVHEINTE</sequence>
<dbReference type="GO" id="GO:0006260">
    <property type="term" value="P:DNA replication"/>
    <property type="evidence" value="ECO:0007669"/>
    <property type="project" value="InterPro"/>
</dbReference>
<evidence type="ECO:0000313" key="3">
    <source>
        <dbReference type="Proteomes" id="UP000564806"/>
    </source>
</evidence>